<feature type="compositionally biased region" description="Basic and acidic residues" evidence="7">
    <location>
        <begin position="1022"/>
        <end position="1032"/>
    </location>
</feature>
<proteinExistence type="predicted"/>
<evidence type="ECO:0000256" key="3">
    <source>
        <dbReference type="ARBA" id="ARBA00022741"/>
    </source>
</evidence>
<dbReference type="Pfam" id="PF00069">
    <property type="entry name" value="Pkinase"/>
    <property type="match status" value="1"/>
</dbReference>
<dbReference type="GO" id="GO:0005634">
    <property type="term" value="C:nucleus"/>
    <property type="evidence" value="ECO:0007669"/>
    <property type="project" value="TreeGrafter"/>
</dbReference>
<evidence type="ECO:0000313" key="9">
    <source>
        <dbReference type="EMBL" id="KAG5501528.1"/>
    </source>
</evidence>
<feature type="compositionally biased region" description="Polar residues" evidence="7">
    <location>
        <begin position="638"/>
        <end position="664"/>
    </location>
</feature>
<feature type="compositionally biased region" description="Low complexity" evidence="7">
    <location>
        <begin position="1696"/>
        <end position="1711"/>
    </location>
</feature>
<feature type="compositionally biased region" description="Polar residues" evidence="7">
    <location>
        <begin position="1114"/>
        <end position="1125"/>
    </location>
</feature>
<dbReference type="GeneID" id="94289438"/>
<dbReference type="InterPro" id="IPR051175">
    <property type="entry name" value="CLK_kinases"/>
</dbReference>
<feature type="region of interest" description="Disordered" evidence="7">
    <location>
        <begin position="384"/>
        <end position="408"/>
    </location>
</feature>
<comment type="caution">
    <text evidence="9">The sequence shown here is derived from an EMBL/GenBank/DDBJ whole genome shotgun (WGS) entry which is preliminary data.</text>
</comment>
<keyword evidence="5 6" id="KW-0067">ATP-binding</keyword>
<feature type="compositionally biased region" description="Polar residues" evidence="7">
    <location>
        <begin position="587"/>
        <end position="596"/>
    </location>
</feature>
<feature type="region of interest" description="Disordered" evidence="7">
    <location>
        <begin position="1682"/>
        <end position="1740"/>
    </location>
</feature>
<evidence type="ECO:0000256" key="4">
    <source>
        <dbReference type="ARBA" id="ARBA00022777"/>
    </source>
</evidence>
<feature type="region of interest" description="Disordered" evidence="7">
    <location>
        <begin position="1005"/>
        <end position="1034"/>
    </location>
</feature>
<feature type="compositionally biased region" description="Polar residues" evidence="7">
    <location>
        <begin position="519"/>
        <end position="542"/>
    </location>
</feature>
<gene>
    <name evidence="9" type="ORF">JKF63_03357</name>
</gene>
<feature type="domain" description="Protein kinase" evidence="8">
    <location>
        <begin position="20"/>
        <end position="327"/>
    </location>
</feature>
<dbReference type="OrthoDB" id="266976at2759"/>
<feature type="region of interest" description="Disordered" evidence="7">
    <location>
        <begin position="766"/>
        <end position="789"/>
    </location>
</feature>
<dbReference type="GO" id="GO:0005524">
    <property type="term" value="F:ATP binding"/>
    <property type="evidence" value="ECO:0007669"/>
    <property type="project" value="UniProtKB-UniRule"/>
</dbReference>
<dbReference type="EMBL" id="JAFJZO010000027">
    <property type="protein sequence ID" value="KAG5501528.1"/>
    <property type="molecule type" value="Genomic_DNA"/>
</dbReference>
<dbReference type="PROSITE" id="PS00108">
    <property type="entry name" value="PROTEIN_KINASE_ST"/>
    <property type="match status" value="1"/>
</dbReference>
<feature type="region of interest" description="Disordered" evidence="7">
    <location>
        <begin position="1077"/>
        <end position="1096"/>
    </location>
</feature>
<organism evidence="9 10">
    <name type="scientific">Porcisia hertigi</name>
    <dbReference type="NCBI Taxonomy" id="2761500"/>
    <lineage>
        <taxon>Eukaryota</taxon>
        <taxon>Discoba</taxon>
        <taxon>Euglenozoa</taxon>
        <taxon>Kinetoplastea</taxon>
        <taxon>Metakinetoplastina</taxon>
        <taxon>Trypanosomatida</taxon>
        <taxon>Trypanosomatidae</taxon>
        <taxon>Leishmaniinae</taxon>
        <taxon>Porcisia</taxon>
    </lineage>
</organism>
<evidence type="ECO:0000256" key="2">
    <source>
        <dbReference type="ARBA" id="ARBA00022679"/>
    </source>
</evidence>
<dbReference type="Gene3D" id="3.30.200.20">
    <property type="entry name" value="Phosphorylase Kinase, domain 1"/>
    <property type="match status" value="1"/>
</dbReference>
<evidence type="ECO:0000256" key="1">
    <source>
        <dbReference type="ARBA" id="ARBA00022527"/>
    </source>
</evidence>
<reference evidence="9 10" key="1">
    <citation type="submission" date="2021-02" db="EMBL/GenBank/DDBJ databases">
        <title>Porcisia hertigi Genome sequencing and assembly.</title>
        <authorList>
            <person name="Almutairi H."/>
            <person name="Gatherer D."/>
        </authorList>
    </citation>
    <scope>NUCLEOTIDE SEQUENCE [LARGE SCALE GENOMIC DNA]</scope>
    <source>
        <strain evidence="9 10">C119</strain>
    </source>
</reference>
<keyword evidence="2" id="KW-0808">Transferase</keyword>
<dbReference type="InterPro" id="IPR008271">
    <property type="entry name" value="Ser/Thr_kinase_AS"/>
</dbReference>
<dbReference type="Proteomes" id="UP000674318">
    <property type="component" value="Unassembled WGS sequence"/>
</dbReference>
<dbReference type="PROSITE" id="PS00107">
    <property type="entry name" value="PROTEIN_KINASE_ATP"/>
    <property type="match status" value="1"/>
</dbReference>
<dbReference type="Gene3D" id="1.10.510.10">
    <property type="entry name" value="Transferase(Phosphotransferase) domain 1"/>
    <property type="match status" value="1"/>
</dbReference>
<dbReference type="SUPFAM" id="SSF56112">
    <property type="entry name" value="Protein kinase-like (PK-like)"/>
    <property type="match status" value="1"/>
</dbReference>
<dbReference type="KEGG" id="phet:94289438"/>
<keyword evidence="10" id="KW-1185">Reference proteome</keyword>
<feature type="compositionally biased region" description="Polar residues" evidence="7">
    <location>
        <begin position="1535"/>
        <end position="1553"/>
    </location>
</feature>
<keyword evidence="1" id="KW-0723">Serine/threonine-protein kinase</keyword>
<feature type="region of interest" description="Disordered" evidence="7">
    <location>
        <begin position="910"/>
        <end position="936"/>
    </location>
</feature>
<sequence>MSSQGEHIRLDKGSVVRGHYEVVAPIGSGNFSRVYRVVDLKLPAKEQRRRPLAMKVIKREYSNDAKYEKQMLMVLHNHDKLHSARVSKMYECFVSQDCPVFIMPMHGPSLRSRRFGLNRGFVTREKLLQLSYDLLETLEFVHFHCNMVHTDLKPENILIADSNVAEDSIGNEWVVCDFGSASLWRMDKLDSDLISTRPYRAPEVILGNKWHYAADMWSLGCILYEVAAGYRLFEIRDDLTHLHMMNCRIGRMPELFAKHSKYSNRYFNSRGEFFSTPDTIRLSKPRLTPIRKMFKNDRGFLQLLRGLLTYSPEERMTATQALALPVFDTIRADRAGRQQQAVADAVAHRQDDHDAEIAVLGGGTSPRLTDRSDSNTLEQLAVDGRKQGSVSSAHHDSGGAAPQASSGRASNTLVIANPTVDGAAATAGAKDHSSSRGHHHHHTPGKVGGKHTLGSCSETCTKTSPTTAPLAAAGVPGIRPRSSQLGGCQAAAGTSKDAAGTTLTNATAMAHLMVEEPSFSPTPSVSAGLTASPSRTQASKKSTLSRKKANAPLLRGGGSPHTGSTSSMTEVATKDVLRSSSAVKRLGLSSTGSPTYAPQIPPPHLDGCLRVSENLTTTPPSKSGPRGSGGLARKYSGHTPSRASSNCTTTPHKGTSSGLRQGSGNMVAGGGDAQPRRQSQPKSPRKRLHHHAGINLHKTHSAALPGTSNIPNRSVEARFPTNAQSPIKTAKASSASGPAPKSGISVPVVSSPPSLRAFCAVAPRCSSATRDSPQHPATELGSKARPATPKEIAAGVSTPLRLAPPALFSKLLSPRTAAAEAKTPYRGLLSCETRVVHRSPIQRSTTAVDKRMRAGSLLAQDAPGVYDRRLDGEDAAAEASREDITGIVDGSGLNNCALVKSKLAASQSSMRSDVSHNIGGEKIDKHGDDDHASSASRSGHVMTFVAPLIPDDHLCSTYSADGSPRATDCRSPVRCRLSLQTSADHTPGAPSLIAVSALAVPLGTSKSARRVREVTPASSRAPARESKTERPPDTFSALAQPELLHQHRLLPPPRLCDGFRCPRAQSPVVRSPLLFSGRRSAPRSTATTSSAVPTVTSDDAHQLTSITPLLRPQLNRTNSESTPLSGTLDDRPTSTMDPISHARPPSASTALRAITPARPASTATTSTSTTNAPTSLATASLHEKYSPANHPTIVTVSVDRLKPMWPLDISEMHNSTPQPVVASQRSRFRPRLGPAATVSAPGHSDPPLVESIPGAFKNTTEASPLATAATCSPNRSPLIEDGHFVRLNTTASAQLSEAPTAPLAGATNAATELHQPLRCPSQPAYSSMRQTGRNAHVISEAKEEVAVSTAALHLGGPPAQRGLLLLRDEALAGSGSAPLVAVGPTAPAAATPVSTSSDGARGAGEPPNALSFNSSISGTRLPGVQHSNRPPESSLQPPGLSLSTNTASGAAVDTQSPISSNATLTGDSTVIHKRRSSYKAGATHSCVSVSSFSGVSVGSSESASTRVMSPSQHRLVKVVKTDTGSLRSPTADIDTASTRSGRNSATGNRSPRPSSAYPRIPSPGGISPAQITTGCPPIVIGEDGTSTLGVPLSMQLPRERPSQGQVQPHASAARASTGVNVKKLPVSIMPRNAHLRVAPTRSSAHEKSLHTVAATISLPEALGCSAAPGNLKANACSSLVSSPRPASTASFDVENSRSSRYSSVSTAASYRPTTSQSNQRRNTRTPRRIIVARPSTASFS</sequence>
<feature type="region of interest" description="Disordered" evidence="7">
    <location>
        <begin position="1387"/>
        <end position="1464"/>
    </location>
</feature>
<feature type="region of interest" description="Disordered" evidence="7">
    <location>
        <begin position="423"/>
        <end position="452"/>
    </location>
</feature>
<dbReference type="InterPro" id="IPR000719">
    <property type="entry name" value="Prot_kinase_dom"/>
</dbReference>
<dbReference type="GO" id="GO:0004674">
    <property type="term" value="F:protein serine/threonine kinase activity"/>
    <property type="evidence" value="ECO:0007669"/>
    <property type="project" value="UniProtKB-KW"/>
</dbReference>
<accession>A0A836IIL9</accession>
<feature type="region of interest" description="Disordered" evidence="7">
    <location>
        <begin position="1491"/>
        <end position="1573"/>
    </location>
</feature>
<feature type="region of interest" description="Disordered" evidence="7">
    <location>
        <begin position="721"/>
        <end position="747"/>
    </location>
</feature>
<evidence type="ECO:0000259" key="8">
    <source>
        <dbReference type="PROSITE" id="PS50011"/>
    </source>
</evidence>
<dbReference type="PANTHER" id="PTHR45646">
    <property type="entry name" value="SERINE/THREONINE-PROTEIN KINASE DOA-RELATED"/>
    <property type="match status" value="1"/>
</dbReference>
<keyword evidence="4" id="KW-0418">Kinase</keyword>
<feature type="region of interest" description="Disordered" evidence="7">
    <location>
        <begin position="517"/>
        <end position="573"/>
    </location>
</feature>
<feature type="binding site" evidence="6">
    <location>
        <position position="55"/>
    </location>
    <ligand>
        <name>ATP</name>
        <dbReference type="ChEBI" id="CHEBI:30616"/>
    </ligand>
</feature>
<feature type="compositionally biased region" description="Low complexity" evidence="7">
    <location>
        <begin position="730"/>
        <end position="747"/>
    </location>
</feature>
<protein>
    <recommendedName>
        <fullName evidence="8">Protein kinase domain-containing protein</fullName>
    </recommendedName>
</protein>
<dbReference type="InterPro" id="IPR011009">
    <property type="entry name" value="Kinase-like_dom_sf"/>
</dbReference>
<feature type="region of interest" description="Disordered" evidence="7">
    <location>
        <begin position="695"/>
        <end position="714"/>
    </location>
</feature>
<dbReference type="SMART" id="SM00220">
    <property type="entry name" value="S_TKc"/>
    <property type="match status" value="1"/>
</dbReference>
<feature type="compositionally biased region" description="Low complexity" evidence="7">
    <location>
        <begin position="1078"/>
        <end position="1096"/>
    </location>
</feature>
<keyword evidence="3 6" id="KW-0547">Nucleotide-binding</keyword>
<feature type="region of interest" description="Disordered" evidence="7">
    <location>
        <begin position="1113"/>
        <end position="1147"/>
    </location>
</feature>
<feature type="compositionally biased region" description="Low complexity" evidence="7">
    <location>
        <begin position="1491"/>
        <end position="1504"/>
    </location>
</feature>
<evidence type="ECO:0000256" key="6">
    <source>
        <dbReference type="PROSITE-ProRule" id="PRU10141"/>
    </source>
</evidence>
<dbReference type="PANTHER" id="PTHR45646:SF11">
    <property type="entry name" value="SERINE_THREONINE-PROTEIN KINASE DOA"/>
    <property type="match status" value="1"/>
</dbReference>
<evidence type="ECO:0000256" key="7">
    <source>
        <dbReference type="SAM" id="MobiDB-lite"/>
    </source>
</evidence>
<feature type="compositionally biased region" description="Low complexity" evidence="7">
    <location>
        <begin position="1387"/>
        <end position="1397"/>
    </location>
</feature>
<dbReference type="RefSeq" id="XP_067756151.1">
    <property type="nucleotide sequence ID" value="XM_067899361.1"/>
</dbReference>
<name>A0A836IIL9_9TRYP</name>
<feature type="compositionally biased region" description="Low complexity" evidence="7">
    <location>
        <begin position="616"/>
        <end position="625"/>
    </location>
</feature>
<feature type="compositionally biased region" description="Basic and acidic residues" evidence="7">
    <location>
        <begin position="919"/>
        <end position="932"/>
    </location>
</feature>
<dbReference type="PROSITE" id="PS50011">
    <property type="entry name" value="PROTEIN_KINASE_DOM"/>
    <property type="match status" value="1"/>
</dbReference>
<feature type="region of interest" description="Disordered" evidence="7">
    <location>
        <begin position="587"/>
        <end position="689"/>
    </location>
</feature>
<feature type="compositionally biased region" description="Polar residues" evidence="7">
    <location>
        <begin position="1425"/>
        <end position="1464"/>
    </location>
</feature>
<evidence type="ECO:0000256" key="5">
    <source>
        <dbReference type="ARBA" id="ARBA00022840"/>
    </source>
</evidence>
<feature type="compositionally biased region" description="Basic residues" evidence="7">
    <location>
        <begin position="435"/>
        <end position="444"/>
    </location>
</feature>
<evidence type="ECO:0000313" key="10">
    <source>
        <dbReference type="Proteomes" id="UP000674318"/>
    </source>
</evidence>
<dbReference type="InterPro" id="IPR017441">
    <property type="entry name" value="Protein_kinase_ATP_BS"/>
</dbReference>